<keyword evidence="5" id="KW-0539">Nucleus</keyword>
<comment type="subcellular location">
    <subcellularLocation>
        <location evidence="1">Nucleus</location>
    </subcellularLocation>
</comment>
<evidence type="ECO:0000259" key="6">
    <source>
        <dbReference type="SMART" id="SM00906"/>
    </source>
</evidence>
<dbReference type="CDD" id="cd12148">
    <property type="entry name" value="fungal_TF_MHR"/>
    <property type="match status" value="1"/>
</dbReference>
<gene>
    <name evidence="7" type="ORF">DXG03_000653</name>
</gene>
<comment type="caution">
    <text evidence="7">The sequence shown here is derived from an EMBL/GenBank/DDBJ whole genome shotgun (WGS) entry which is preliminary data.</text>
</comment>
<dbReference type="GO" id="GO:0000981">
    <property type="term" value="F:DNA-binding transcription factor activity, RNA polymerase II-specific"/>
    <property type="evidence" value="ECO:0007669"/>
    <property type="project" value="InterPro"/>
</dbReference>
<dbReference type="Pfam" id="PF04082">
    <property type="entry name" value="Fungal_trans"/>
    <property type="match status" value="1"/>
</dbReference>
<evidence type="ECO:0000256" key="4">
    <source>
        <dbReference type="ARBA" id="ARBA00023163"/>
    </source>
</evidence>
<keyword evidence="8" id="KW-1185">Reference proteome</keyword>
<reference evidence="7" key="1">
    <citation type="submission" date="2020-07" db="EMBL/GenBank/DDBJ databases">
        <authorList>
            <person name="Nieuwenhuis M."/>
            <person name="Van De Peppel L.J.J."/>
        </authorList>
    </citation>
    <scope>NUCLEOTIDE SEQUENCE</scope>
    <source>
        <strain evidence="7">AP01</strain>
        <tissue evidence="7">Mycelium</tissue>
    </source>
</reference>
<dbReference type="GO" id="GO:0006351">
    <property type="term" value="P:DNA-templated transcription"/>
    <property type="evidence" value="ECO:0007669"/>
    <property type="project" value="InterPro"/>
</dbReference>
<keyword evidence="4" id="KW-0804">Transcription</keyword>
<dbReference type="GO" id="GO:0005634">
    <property type="term" value="C:nucleus"/>
    <property type="evidence" value="ECO:0007669"/>
    <property type="project" value="UniProtKB-SubCell"/>
</dbReference>
<protein>
    <recommendedName>
        <fullName evidence="6">Xylanolytic transcriptional activator regulatory domain-containing protein</fullName>
    </recommendedName>
</protein>
<dbReference type="InterPro" id="IPR007219">
    <property type="entry name" value="XnlR_reg_dom"/>
</dbReference>
<dbReference type="OrthoDB" id="2123952at2759"/>
<organism evidence="7 8">
    <name type="scientific">Asterophora parasitica</name>
    <dbReference type="NCBI Taxonomy" id="117018"/>
    <lineage>
        <taxon>Eukaryota</taxon>
        <taxon>Fungi</taxon>
        <taxon>Dikarya</taxon>
        <taxon>Basidiomycota</taxon>
        <taxon>Agaricomycotina</taxon>
        <taxon>Agaricomycetes</taxon>
        <taxon>Agaricomycetidae</taxon>
        <taxon>Agaricales</taxon>
        <taxon>Tricholomatineae</taxon>
        <taxon>Lyophyllaceae</taxon>
        <taxon>Asterophora</taxon>
    </lineage>
</organism>
<reference evidence="7" key="2">
    <citation type="submission" date="2021-10" db="EMBL/GenBank/DDBJ databases">
        <title>Phylogenomics reveals ancestral predisposition of the termite-cultivated fungus Termitomyces towards a domesticated lifestyle.</title>
        <authorList>
            <person name="Auxier B."/>
            <person name="Grum-Grzhimaylo A."/>
            <person name="Cardenas M.E."/>
            <person name="Lodge J.D."/>
            <person name="Laessoe T."/>
            <person name="Pedersen O."/>
            <person name="Smith M.E."/>
            <person name="Kuyper T.W."/>
            <person name="Franco-Molano E.A."/>
            <person name="Baroni T.J."/>
            <person name="Aanen D.K."/>
        </authorList>
    </citation>
    <scope>NUCLEOTIDE SEQUENCE</scope>
    <source>
        <strain evidence="7">AP01</strain>
        <tissue evidence="7">Mycelium</tissue>
    </source>
</reference>
<dbReference type="AlphaFoldDB" id="A0A9P7KBY2"/>
<keyword evidence="3" id="KW-0805">Transcription regulation</keyword>
<dbReference type="EMBL" id="JABCKV010000106">
    <property type="protein sequence ID" value="KAG5643559.1"/>
    <property type="molecule type" value="Genomic_DNA"/>
</dbReference>
<dbReference type="GO" id="GO:0003677">
    <property type="term" value="F:DNA binding"/>
    <property type="evidence" value="ECO:0007669"/>
    <property type="project" value="InterPro"/>
</dbReference>
<evidence type="ECO:0000256" key="3">
    <source>
        <dbReference type="ARBA" id="ARBA00023015"/>
    </source>
</evidence>
<feature type="domain" description="Xylanolytic transcriptional activator regulatory" evidence="6">
    <location>
        <begin position="80"/>
        <end position="170"/>
    </location>
</feature>
<dbReference type="GO" id="GO:0008270">
    <property type="term" value="F:zinc ion binding"/>
    <property type="evidence" value="ECO:0007669"/>
    <property type="project" value="InterPro"/>
</dbReference>
<name>A0A9P7KBY2_9AGAR</name>
<accession>A0A9P7KBY2</accession>
<keyword evidence="2" id="KW-0479">Metal-binding</keyword>
<evidence type="ECO:0000313" key="7">
    <source>
        <dbReference type="EMBL" id="KAG5643559.1"/>
    </source>
</evidence>
<evidence type="ECO:0000256" key="5">
    <source>
        <dbReference type="ARBA" id="ARBA00023242"/>
    </source>
</evidence>
<dbReference type="PANTHER" id="PTHR47338:SF29">
    <property type="entry name" value="ZN(2)-C6 FUNGAL-TYPE DOMAIN-CONTAINING PROTEIN"/>
    <property type="match status" value="1"/>
</dbReference>
<evidence type="ECO:0000256" key="1">
    <source>
        <dbReference type="ARBA" id="ARBA00004123"/>
    </source>
</evidence>
<dbReference type="PANTHER" id="PTHR47338">
    <property type="entry name" value="ZN(II)2CYS6 TRANSCRIPTION FACTOR (EUROFUNG)-RELATED"/>
    <property type="match status" value="1"/>
</dbReference>
<evidence type="ECO:0000256" key="2">
    <source>
        <dbReference type="ARBA" id="ARBA00022723"/>
    </source>
</evidence>
<proteinExistence type="predicted"/>
<dbReference type="Proteomes" id="UP000775547">
    <property type="component" value="Unassembled WGS sequence"/>
</dbReference>
<evidence type="ECO:0000313" key="8">
    <source>
        <dbReference type="Proteomes" id="UP000775547"/>
    </source>
</evidence>
<dbReference type="SMART" id="SM00906">
    <property type="entry name" value="Fungal_trans"/>
    <property type="match status" value="1"/>
</dbReference>
<sequence>MDRFLDSQSREPHPALNAIYLVACYFTNSSFYSEMEPALFIQAQQEINVALDTSDRLADIVQASSLLAIYMYMNNRVMEGYRYTFSAIRLAVGLGFHQIQPPSAISPAYSHHIHPIPISPPRDIIELSDRIFAFWQVFMIDRCWSAADELPLAFPDKDTAQCLILTPWPAPLEGDTWSLFVGEFSEGTVSSYMPALKAKAAALYELTSRSNNSECARGPM</sequence>
<dbReference type="InterPro" id="IPR050815">
    <property type="entry name" value="TF_fung"/>
</dbReference>